<sequence>MTFAPNGRILFYQWSSKFQAEPDEAGIIGDKKMYNVIGMSNEVISAHEKAAAAFSAIDCEKLRWGKRNGYLPRTVVRGDNYHYPQHSTIAIGDDVIEKRVIDTIETYSGDELDIYGYFAGDGSRVE</sequence>
<proteinExistence type="predicted"/>
<keyword evidence="2" id="KW-1185">Reference proteome</keyword>
<name>A0ABY3CCJ5_9GAMM</name>
<gene>
    <name evidence="1" type="ORF">EKO24_006830</name>
</gene>
<comment type="caution">
    <text evidence="1">The sequence shown here is derived from an EMBL/GenBank/DDBJ whole genome shotgun (WGS) entry which is preliminary data.</text>
</comment>
<evidence type="ECO:0000313" key="2">
    <source>
        <dbReference type="Proteomes" id="UP000733744"/>
    </source>
</evidence>
<dbReference type="EMBL" id="RYFG02000061">
    <property type="protein sequence ID" value="TRW98988.1"/>
    <property type="molecule type" value="Genomic_DNA"/>
</dbReference>
<protein>
    <submittedName>
        <fullName evidence="1">Uncharacterized protein</fullName>
    </submittedName>
</protein>
<dbReference type="Proteomes" id="UP000733744">
    <property type="component" value="Unassembled WGS sequence"/>
</dbReference>
<evidence type="ECO:0000313" key="1">
    <source>
        <dbReference type="EMBL" id="TRW98988.1"/>
    </source>
</evidence>
<dbReference type="RefSeq" id="WP_127027394.1">
    <property type="nucleotide sequence ID" value="NZ_RYFG02000061.1"/>
</dbReference>
<organism evidence="1 2">
    <name type="scientific">Candidatus Methylobacter oryzae</name>
    <dbReference type="NCBI Taxonomy" id="2497749"/>
    <lineage>
        <taxon>Bacteria</taxon>
        <taxon>Pseudomonadati</taxon>
        <taxon>Pseudomonadota</taxon>
        <taxon>Gammaproteobacteria</taxon>
        <taxon>Methylococcales</taxon>
        <taxon>Methylococcaceae</taxon>
        <taxon>Methylobacter</taxon>
    </lineage>
</organism>
<reference evidence="1 2" key="1">
    <citation type="journal article" date="2019" name="Antonie Van Leeuwenhoek">
        <title>Description of 'Ca. Methylobacter oryzae' KRF1, a novel species from the environmentally important Methylobacter clade 2.</title>
        <authorList>
            <person name="Khatri K."/>
            <person name="Mohite J.A."/>
            <person name="Pandit P.S."/>
            <person name="Bahulikar R."/>
            <person name="Rahalkar M.C."/>
        </authorList>
    </citation>
    <scope>NUCLEOTIDE SEQUENCE [LARGE SCALE GENOMIC DNA]</scope>
    <source>
        <strain evidence="1 2">KRF1</strain>
    </source>
</reference>
<accession>A0ABY3CCJ5</accession>